<dbReference type="InterPro" id="IPR029056">
    <property type="entry name" value="Ribokinase-like"/>
</dbReference>
<dbReference type="CDD" id="cd01166">
    <property type="entry name" value="KdgK"/>
    <property type="match status" value="1"/>
</dbReference>
<evidence type="ECO:0000313" key="8">
    <source>
        <dbReference type="EMBL" id="MCK6258873.1"/>
    </source>
</evidence>
<reference evidence="8" key="1">
    <citation type="submission" date="2021-09" db="EMBL/GenBank/DDBJ databases">
        <title>Genome analysis of Fictibacillus sp. KIGAM418 isolated from marine sediment.</title>
        <authorList>
            <person name="Seo M.-J."/>
            <person name="Cho E.-S."/>
            <person name="Hwang C.Y."/>
        </authorList>
    </citation>
    <scope>NUCLEOTIDE SEQUENCE</scope>
    <source>
        <strain evidence="8">KIGAM418</strain>
    </source>
</reference>
<feature type="domain" description="Carbohydrate kinase PfkB" evidence="7">
    <location>
        <begin position="3"/>
        <end position="295"/>
    </location>
</feature>
<comment type="caution">
    <text evidence="8">The sequence shown here is derived from an EMBL/GenBank/DDBJ whole genome shotgun (WGS) entry which is preliminary data.</text>
</comment>
<evidence type="ECO:0000313" key="9">
    <source>
        <dbReference type="Proteomes" id="UP001139011"/>
    </source>
</evidence>
<dbReference type="InterPro" id="IPR011611">
    <property type="entry name" value="PfkB_dom"/>
</dbReference>
<sequence length="312" mass="34398">MDVVTFGETMVLFHPSSAVPLRFAGQFEKTIGGAESNVAIALSRLGHQAGWISRLGNDDFGIYVRNFIRGEGVDTSRVVFDQTRSTAIFFKGKRTEQEPKVYYYRSGSAASRMSPEDLDEDYLSKAKYLHLTGITPALSDSCRDLVFHAIAMAKRHGVMVVFDPNIRLKLWSKEQAKETLIEIASRCDIVLPGIEEGILMTGKSQPEEVARMLLKNGSKAVVVKLGAEGAYYDNGSERGYIEGFPVSRMVDPIGAGDGFAAGFLSGLLRGWTYQEAVRLGNRVGAYAVTVSGDVEGYPYFEQIIRDNEEIPR</sequence>
<dbReference type="SUPFAM" id="SSF53613">
    <property type="entry name" value="Ribokinase-like"/>
    <property type="match status" value="1"/>
</dbReference>
<dbReference type="GO" id="GO:0008865">
    <property type="term" value="F:fructokinase activity"/>
    <property type="evidence" value="ECO:0007669"/>
    <property type="project" value="UniProtKB-ARBA"/>
</dbReference>
<dbReference type="PANTHER" id="PTHR43085">
    <property type="entry name" value="HEXOKINASE FAMILY MEMBER"/>
    <property type="match status" value="1"/>
</dbReference>
<dbReference type="AlphaFoldDB" id="A0A9X1XE80"/>
<evidence type="ECO:0000256" key="3">
    <source>
        <dbReference type="ARBA" id="ARBA00022741"/>
    </source>
</evidence>
<name>A0A9X1XE80_9BACL</name>
<keyword evidence="2 6" id="KW-0808">Transferase</keyword>
<dbReference type="GO" id="GO:0005524">
    <property type="term" value="F:ATP binding"/>
    <property type="evidence" value="ECO:0007669"/>
    <property type="project" value="UniProtKB-KW"/>
</dbReference>
<dbReference type="InterPro" id="IPR002139">
    <property type="entry name" value="Ribo/fructo_kinase"/>
</dbReference>
<dbReference type="EMBL" id="JAIWJX010000002">
    <property type="protein sequence ID" value="MCK6258873.1"/>
    <property type="molecule type" value="Genomic_DNA"/>
</dbReference>
<dbReference type="RefSeq" id="WP_248254107.1">
    <property type="nucleotide sequence ID" value="NZ_JAIWJX010000002.1"/>
</dbReference>
<evidence type="ECO:0000256" key="1">
    <source>
        <dbReference type="ARBA" id="ARBA00010688"/>
    </source>
</evidence>
<dbReference type="PROSITE" id="PS00584">
    <property type="entry name" value="PFKB_KINASES_2"/>
    <property type="match status" value="1"/>
</dbReference>
<dbReference type="InterPro" id="IPR050306">
    <property type="entry name" value="PfkB_Carbo_kinase"/>
</dbReference>
<evidence type="ECO:0000256" key="6">
    <source>
        <dbReference type="RuleBase" id="RU003704"/>
    </source>
</evidence>
<dbReference type="Gene3D" id="3.40.1190.20">
    <property type="match status" value="1"/>
</dbReference>
<dbReference type="PRINTS" id="PR00990">
    <property type="entry name" value="RIBOKINASE"/>
</dbReference>
<keyword evidence="3" id="KW-0547">Nucleotide-binding</keyword>
<evidence type="ECO:0000256" key="2">
    <source>
        <dbReference type="ARBA" id="ARBA00022679"/>
    </source>
</evidence>
<keyword evidence="4 6" id="KW-0418">Kinase</keyword>
<comment type="similarity">
    <text evidence="1 6">Belongs to the carbohydrate kinase PfkB family.</text>
</comment>
<evidence type="ECO:0000259" key="7">
    <source>
        <dbReference type="Pfam" id="PF00294"/>
    </source>
</evidence>
<dbReference type="InterPro" id="IPR002173">
    <property type="entry name" value="Carboh/pur_kinase_PfkB_CS"/>
</dbReference>
<dbReference type="Pfam" id="PF00294">
    <property type="entry name" value="PfkB"/>
    <property type="match status" value="1"/>
</dbReference>
<dbReference type="Proteomes" id="UP001139011">
    <property type="component" value="Unassembled WGS sequence"/>
</dbReference>
<keyword evidence="5" id="KW-0067">ATP-binding</keyword>
<accession>A0A9X1XE80</accession>
<gene>
    <name evidence="8" type="ORF">LCY76_20085</name>
</gene>
<protein>
    <submittedName>
        <fullName evidence="8">Sugar kinase</fullName>
    </submittedName>
</protein>
<organism evidence="8 9">
    <name type="scientific">Fictibacillus marinisediminis</name>
    <dbReference type="NCBI Taxonomy" id="2878389"/>
    <lineage>
        <taxon>Bacteria</taxon>
        <taxon>Bacillati</taxon>
        <taxon>Bacillota</taxon>
        <taxon>Bacilli</taxon>
        <taxon>Bacillales</taxon>
        <taxon>Fictibacillaceae</taxon>
        <taxon>Fictibacillus</taxon>
    </lineage>
</organism>
<evidence type="ECO:0000256" key="4">
    <source>
        <dbReference type="ARBA" id="ARBA00022777"/>
    </source>
</evidence>
<proteinExistence type="inferred from homology"/>
<dbReference type="GO" id="GO:0006000">
    <property type="term" value="P:fructose metabolic process"/>
    <property type="evidence" value="ECO:0007669"/>
    <property type="project" value="UniProtKB-ARBA"/>
</dbReference>
<dbReference type="PANTHER" id="PTHR43085:SF1">
    <property type="entry name" value="PSEUDOURIDINE KINASE-RELATED"/>
    <property type="match status" value="1"/>
</dbReference>
<keyword evidence="9" id="KW-1185">Reference proteome</keyword>
<evidence type="ECO:0000256" key="5">
    <source>
        <dbReference type="ARBA" id="ARBA00022840"/>
    </source>
</evidence>